<comment type="caution">
    <text evidence="1">The sequence shown here is derived from an EMBL/GenBank/DDBJ whole genome shotgun (WGS) entry which is preliminary data.</text>
</comment>
<organism evidence="1 2">
    <name type="scientific">Candidatus Gottesmanbacteria bacterium RIFCSPHIGHO2_02_FULL_39_11</name>
    <dbReference type="NCBI Taxonomy" id="1798382"/>
    <lineage>
        <taxon>Bacteria</taxon>
        <taxon>Candidatus Gottesmaniibacteriota</taxon>
    </lineage>
</organism>
<proteinExistence type="predicted"/>
<sequence length="220" mass="24737">MISSYLLISDNSKQITKEIDSIQSKYTITPFNRFEFLPETSVGIDLVRKIRSQLINMNAAGYRLVIVHKFETATDEAQNAFLKLLEEPPQDTLILLVAQNGKKILSTVYSRCELIKTEFVPINELESKESLDLLLTILKSSPGKRLQIAGQFNKNKNDAIHFLNRQILLLKQSVLQPPSTLTSGQVCEIISKIESARSYLDANVSSKGVLDILFLGLLRL</sequence>
<protein>
    <recommendedName>
        <fullName evidence="3">DNA polymerase III subunit delta</fullName>
    </recommendedName>
</protein>
<dbReference type="AlphaFoldDB" id="A0A1F5ZT39"/>
<evidence type="ECO:0000313" key="1">
    <source>
        <dbReference type="EMBL" id="OGG15581.1"/>
    </source>
</evidence>
<dbReference type="STRING" id="1798382.A3D77_02695"/>
<dbReference type="EMBL" id="MFJL01000022">
    <property type="protein sequence ID" value="OGG15581.1"/>
    <property type="molecule type" value="Genomic_DNA"/>
</dbReference>
<dbReference type="Pfam" id="PF13177">
    <property type="entry name" value="DNA_pol3_delta2"/>
    <property type="match status" value="1"/>
</dbReference>
<dbReference type="SUPFAM" id="SSF52540">
    <property type="entry name" value="P-loop containing nucleoside triphosphate hydrolases"/>
    <property type="match status" value="1"/>
</dbReference>
<gene>
    <name evidence="1" type="ORF">A3D77_02695</name>
</gene>
<evidence type="ECO:0008006" key="3">
    <source>
        <dbReference type="Google" id="ProtNLM"/>
    </source>
</evidence>
<accession>A0A1F5ZT39</accession>
<dbReference type="GO" id="GO:0006261">
    <property type="term" value="P:DNA-templated DNA replication"/>
    <property type="evidence" value="ECO:0007669"/>
    <property type="project" value="TreeGrafter"/>
</dbReference>
<evidence type="ECO:0000313" key="2">
    <source>
        <dbReference type="Proteomes" id="UP000176923"/>
    </source>
</evidence>
<dbReference type="PANTHER" id="PTHR11669">
    <property type="entry name" value="REPLICATION FACTOR C / DNA POLYMERASE III GAMMA-TAU SUBUNIT"/>
    <property type="match status" value="1"/>
</dbReference>
<dbReference type="PANTHER" id="PTHR11669:SF8">
    <property type="entry name" value="DNA POLYMERASE III SUBUNIT DELTA"/>
    <property type="match status" value="1"/>
</dbReference>
<dbReference type="InterPro" id="IPR027417">
    <property type="entry name" value="P-loop_NTPase"/>
</dbReference>
<name>A0A1F5ZT39_9BACT</name>
<dbReference type="Gene3D" id="3.40.50.300">
    <property type="entry name" value="P-loop containing nucleotide triphosphate hydrolases"/>
    <property type="match status" value="1"/>
</dbReference>
<dbReference type="InterPro" id="IPR050238">
    <property type="entry name" value="DNA_Rep/Repair_Clamp_Loader"/>
</dbReference>
<reference evidence="1 2" key="1">
    <citation type="journal article" date="2016" name="Nat. Commun.">
        <title>Thousands of microbial genomes shed light on interconnected biogeochemical processes in an aquifer system.</title>
        <authorList>
            <person name="Anantharaman K."/>
            <person name="Brown C.T."/>
            <person name="Hug L.A."/>
            <person name="Sharon I."/>
            <person name="Castelle C.J."/>
            <person name="Probst A.J."/>
            <person name="Thomas B.C."/>
            <person name="Singh A."/>
            <person name="Wilkins M.J."/>
            <person name="Karaoz U."/>
            <person name="Brodie E.L."/>
            <person name="Williams K.H."/>
            <person name="Hubbard S.S."/>
            <person name="Banfield J.F."/>
        </authorList>
    </citation>
    <scope>NUCLEOTIDE SEQUENCE [LARGE SCALE GENOMIC DNA]</scope>
</reference>
<dbReference type="Proteomes" id="UP000176923">
    <property type="component" value="Unassembled WGS sequence"/>
</dbReference>